<sequence length="47" mass="5497">MQIKMTLTPICKRKKATKKALLLFKNHKALQISNLQPRKYNRKTASL</sequence>
<evidence type="ECO:0000313" key="2">
    <source>
        <dbReference type="Proteomes" id="UP000248314"/>
    </source>
</evidence>
<name>A0A318I664_9BACT</name>
<reference evidence="1 2" key="1">
    <citation type="submission" date="2018-05" db="EMBL/GenBank/DDBJ databases">
        <title>Genomic Encyclopedia of Type Strains, Phase I: the one thousand microbial genomes (KMG-I) project.</title>
        <authorList>
            <person name="Kyrpides N."/>
        </authorList>
    </citation>
    <scope>NUCLEOTIDE SEQUENCE [LARGE SCALE GENOMIC DNA]</scope>
    <source>
        <strain evidence="1 2">DSM 15611</strain>
    </source>
</reference>
<dbReference type="Proteomes" id="UP000248314">
    <property type="component" value="Unassembled WGS sequence"/>
</dbReference>
<keyword evidence="2" id="KW-1185">Reference proteome</keyword>
<accession>A0A318I664</accession>
<gene>
    <name evidence="1" type="ORF">EJ73_00036</name>
</gene>
<protein>
    <submittedName>
        <fullName evidence="1">Uncharacterized protein</fullName>
    </submittedName>
</protein>
<dbReference type="EMBL" id="QJJX01000001">
    <property type="protein sequence ID" value="PXX24770.1"/>
    <property type="molecule type" value="Genomic_DNA"/>
</dbReference>
<dbReference type="AlphaFoldDB" id="A0A318I664"/>
<organism evidence="1 2">
    <name type="scientific">Hoylesella shahii DSM 15611 = JCM 12083</name>
    <dbReference type="NCBI Taxonomy" id="1122991"/>
    <lineage>
        <taxon>Bacteria</taxon>
        <taxon>Pseudomonadati</taxon>
        <taxon>Bacteroidota</taxon>
        <taxon>Bacteroidia</taxon>
        <taxon>Bacteroidales</taxon>
        <taxon>Prevotellaceae</taxon>
        <taxon>Hoylesella</taxon>
    </lineage>
</organism>
<proteinExistence type="predicted"/>
<comment type="caution">
    <text evidence="1">The sequence shown here is derived from an EMBL/GenBank/DDBJ whole genome shotgun (WGS) entry which is preliminary data.</text>
</comment>
<evidence type="ECO:0000313" key="1">
    <source>
        <dbReference type="EMBL" id="PXX24770.1"/>
    </source>
</evidence>